<keyword evidence="3" id="KW-1185">Reference proteome</keyword>
<sequence length="109" mass="11908">MTGIKHSQGQAVVVRRPGQPVITGTVAHLHTAPGYVAVLDDRSRAVSNYPETFVSVSDAGRYSLAQALVYADIQRTEAERHDRTDSPSPSDHHHGRTHRPRLPALPPLT</sequence>
<reference evidence="2 3" key="1">
    <citation type="submission" date="2016-10" db="EMBL/GenBank/DDBJ databases">
        <authorList>
            <person name="de Groot N.N."/>
        </authorList>
    </citation>
    <scope>NUCLEOTIDE SEQUENCE [LARGE SCALE GENOMIC DNA]</scope>
    <source>
        <strain evidence="2 3">CGMCC 4.3510</strain>
    </source>
</reference>
<proteinExistence type="predicted"/>
<feature type="region of interest" description="Disordered" evidence="1">
    <location>
        <begin position="75"/>
        <end position="109"/>
    </location>
</feature>
<evidence type="ECO:0000313" key="3">
    <source>
        <dbReference type="Proteomes" id="UP000199323"/>
    </source>
</evidence>
<name>A0A1I2G2U5_9ACTN</name>
<organism evidence="2 3">
    <name type="scientific">Actinacidiphila alni</name>
    <dbReference type="NCBI Taxonomy" id="380248"/>
    <lineage>
        <taxon>Bacteria</taxon>
        <taxon>Bacillati</taxon>
        <taxon>Actinomycetota</taxon>
        <taxon>Actinomycetes</taxon>
        <taxon>Kitasatosporales</taxon>
        <taxon>Streptomycetaceae</taxon>
        <taxon>Actinacidiphila</taxon>
    </lineage>
</organism>
<evidence type="ECO:0000313" key="2">
    <source>
        <dbReference type="EMBL" id="SFF11872.1"/>
    </source>
</evidence>
<accession>A0A1I2G2U5</accession>
<dbReference type="EMBL" id="FONG01000008">
    <property type="protein sequence ID" value="SFF11872.1"/>
    <property type="molecule type" value="Genomic_DNA"/>
</dbReference>
<feature type="compositionally biased region" description="Basic and acidic residues" evidence="1">
    <location>
        <begin position="75"/>
        <end position="85"/>
    </location>
</feature>
<protein>
    <submittedName>
        <fullName evidence="2">Uncharacterized protein</fullName>
    </submittedName>
</protein>
<dbReference type="AlphaFoldDB" id="A0A1I2G2U5"/>
<gene>
    <name evidence="2" type="ORF">SAMN05216251_108238</name>
</gene>
<dbReference type="Proteomes" id="UP000199323">
    <property type="component" value="Unassembled WGS sequence"/>
</dbReference>
<evidence type="ECO:0000256" key="1">
    <source>
        <dbReference type="SAM" id="MobiDB-lite"/>
    </source>
</evidence>
<dbReference type="STRING" id="380248.SAMN05216251_108238"/>